<evidence type="ECO:0000313" key="3">
    <source>
        <dbReference type="Proteomes" id="UP000030700"/>
    </source>
</evidence>
<sequence>MDKQQYEALFDMAISREIEAYEFYRKVSERAQNSEVKTVFAQLSQEELGHKNLLTQFKNDPAKIMKIEASPDYKVAEATELPALSAEMKPADAIALAMKKEQQAVEFYRALEQNAKEPELKAAFANLANMELGHKHRLENVFVQIGYPEAF</sequence>
<proteinExistence type="predicted"/>
<gene>
    <name evidence="2" type="ORF">U14_01339</name>
</gene>
<dbReference type="HOGENOM" id="CLU_119858_2_1_0"/>
<dbReference type="AlphaFoldDB" id="A0A0S6VXA2"/>
<organism evidence="2">
    <name type="scientific">Candidatus Moduliflexus flocculans</name>
    <dbReference type="NCBI Taxonomy" id="1499966"/>
    <lineage>
        <taxon>Bacteria</taxon>
        <taxon>Candidatus Moduliflexota</taxon>
        <taxon>Candidatus Moduliflexia</taxon>
        <taxon>Candidatus Moduliflexales</taxon>
        <taxon>Candidatus Moduliflexaceae</taxon>
    </lineage>
</organism>
<dbReference type="CDD" id="cd01045">
    <property type="entry name" value="Ferritin_like_AB"/>
    <property type="match status" value="1"/>
</dbReference>
<dbReference type="SUPFAM" id="SSF47240">
    <property type="entry name" value="Ferritin-like"/>
    <property type="match status" value="1"/>
</dbReference>
<dbReference type="InterPro" id="IPR012347">
    <property type="entry name" value="Ferritin-like"/>
</dbReference>
<dbReference type="PANTHER" id="PTHR33531:SF10">
    <property type="entry name" value="BLR7895 PROTEIN"/>
    <property type="match status" value="1"/>
</dbReference>
<dbReference type="InterPro" id="IPR003251">
    <property type="entry name" value="Rr_diiron-bd_dom"/>
</dbReference>
<dbReference type="STRING" id="1499966.U14_01339"/>
<name>A0A0S6VXA2_9BACT</name>
<evidence type="ECO:0000259" key="1">
    <source>
        <dbReference type="Pfam" id="PF02915"/>
    </source>
</evidence>
<keyword evidence="3" id="KW-1185">Reference proteome</keyword>
<dbReference type="Pfam" id="PF02915">
    <property type="entry name" value="Rubrerythrin"/>
    <property type="match status" value="1"/>
</dbReference>
<dbReference type="GO" id="GO:0046872">
    <property type="term" value="F:metal ion binding"/>
    <property type="evidence" value="ECO:0007669"/>
    <property type="project" value="InterPro"/>
</dbReference>
<dbReference type="InterPro" id="IPR009078">
    <property type="entry name" value="Ferritin-like_SF"/>
</dbReference>
<reference evidence="2" key="1">
    <citation type="journal article" date="2015" name="PeerJ">
        <title>First genomic representation of candidate bacterial phylum KSB3 points to enhanced environmental sensing as a trigger of wastewater bulking.</title>
        <authorList>
            <person name="Sekiguchi Y."/>
            <person name="Ohashi A."/>
            <person name="Parks D.H."/>
            <person name="Yamauchi T."/>
            <person name="Tyson G.W."/>
            <person name="Hugenholtz P."/>
        </authorList>
    </citation>
    <scope>NUCLEOTIDE SEQUENCE [LARGE SCALE GENOMIC DNA]</scope>
</reference>
<feature type="domain" description="Rubrerythrin diiron-binding" evidence="1">
    <location>
        <begin position="11"/>
        <end position="140"/>
    </location>
</feature>
<dbReference type="Gene3D" id="1.20.1260.10">
    <property type="match status" value="1"/>
</dbReference>
<accession>A0A0S6VXA2</accession>
<dbReference type="PANTHER" id="PTHR33531">
    <property type="entry name" value="RUBRERYTHRIN SUBFAMILY"/>
    <property type="match status" value="1"/>
</dbReference>
<dbReference type="Proteomes" id="UP000030700">
    <property type="component" value="Unassembled WGS sequence"/>
</dbReference>
<evidence type="ECO:0000313" key="2">
    <source>
        <dbReference type="EMBL" id="GAK50113.1"/>
    </source>
</evidence>
<dbReference type="EMBL" id="DF820455">
    <property type="protein sequence ID" value="GAK50113.1"/>
    <property type="molecule type" value="Genomic_DNA"/>
</dbReference>
<dbReference type="GO" id="GO:0016491">
    <property type="term" value="F:oxidoreductase activity"/>
    <property type="evidence" value="ECO:0007669"/>
    <property type="project" value="InterPro"/>
</dbReference>
<protein>
    <submittedName>
        <fullName evidence="2">Conserved hypothetical cytosolic protein</fullName>
    </submittedName>
</protein>